<sequence length="121" mass="13736">MCSLLLVLNCTIWKHLLSSMHTVTRKYPVATMYDITNMCDVTRVYPIATMYDITSMCNVTRMYYVTNPFEGLHPPTWVQFSSAPRDDFSLPGGSLGSLILAQLHSPPLTVLENHLKEKKQV</sequence>
<organism evidence="2 3">
    <name type="scientific">Tupaia chinensis</name>
    <name type="common">Chinese tree shrew</name>
    <name type="synonym">Tupaia belangeri chinensis</name>
    <dbReference type="NCBI Taxonomy" id="246437"/>
    <lineage>
        <taxon>Eukaryota</taxon>
        <taxon>Metazoa</taxon>
        <taxon>Chordata</taxon>
        <taxon>Craniata</taxon>
        <taxon>Vertebrata</taxon>
        <taxon>Euteleostomi</taxon>
        <taxon>Mammalia</taxon>
        <taxon>Eutheria</taxon>
        <taxon>Euarchontoglires</taxon>
        <taxon>Scandentia</taxon>
        <taxon>Tupaiidae</taxon>
        <taxon>Tupaia</taxon>
    </lineage>
</organism>
<name>L9KET8_TUPCH</name>
<dbReference type="EMBL" id="KB320880">
    <property type="protein sequence ID" value="ELW61390.1"/>
    <property type="molecule type" value="Genomic_DNA"/>
</dbReference>
<reference evidence="3" key="1">
    <citation type="submission" date="2012-07" db="EMBL/GenBank/DDBJ databases">
        <title>Genome of the Chinese tree shrew, a rising model animal genetically related to primates.</title>
        <authorList>
            <person name="Zhang G."/>
            <person name="Fan Y."/>
            <person name="Yao Y."/>
            <person name="Huang Z."/>
        </authorList>
    </citation>
    <scope>NUCLEOTIDE SEQUENCE [LARGE SCALE GENOMIC DNA]</scope>
</reference>
<dbReference type="AlphaFoldDB" id="L9KET8"/>
<proteinExistence type="predicted"/>
<evidence type="ECO:0000313" key="3">
    <source>
        <dbReference type="Proteomes" id="UP000011518"/>
    </source>
</evidence>
<evidence type="ECO:0000313" key="2">
    <source>
        <dbReference type="EMBL" id="ELW61390.1"/>
    </source>
</evidence>
<keyword evidence="1" id="KW-0732">Signal</keyword>
<evidence type="ECO:0000256" key="1">
    <source>
        <dbReference type="SAM" id="SignalP"/>
    </source>
</evidence>
<keyword evidence="3" id="KW-1185">Reference proteome</keyword>
<feature type="chain" id="PRO_5003999771" evidence="1">
    <location>
        <begin position="19"/>
        <end position="121"/>
    </location>
</feature>
<protein>
    <submittedName>
        <fullName evidence="2">Uncharacterized protein</fullName>
    </submittedName>
</protein>
<feature type="signal peptide" evidence="1">
    <location>
        <begin position="1"/>
        <end position="18"/>
    </location>
</feature>
<gene>
    <name evidence="2" type="ORF">TREES_T100003208</name>
</gene>
<accession>L9KET8</accession>
<dbReference type="InParanoid" id="L9KET8"/>
<reference evidence="3" key="2">
    <citation type="journal article" date="2013" name="Nat. Commun.">
        <title>Genome of the Chinese tree shrew.</title>
        <authorList>
            <person name="Fan Y."/>
            <person name="Huang Z.Y."/>
            <person name="Cao C.C."/>
            <person name="Chen C.S."/>
            <person name="Chen Y.X."/>
            <person name="Fan D.D."/>
            <person name="He J."/>
            <person name="Hou H.L."/>
            <person name="Hu L."/>
            <person name="Hu X.T."/>
            <person name="Jiang X.T."/>
            <person name="Lai R."/>
            <person name="Lang Y.S."/>
            <person name="Liang B."/>
            <person name="Liao S.G."/>
            <person name="Mu D."/>
            <person name="Ma Y.Y."/>
            <person name="Niu Y.Y."/>
            <person name="Sun X.Q."/>
            <person name="Xia J.Q."/>
            <person name="Xiao J."/>
            <person name="Xiong Z.Q."/>
            <person name="Xu L."/>
            <person name="Yang L."/>
            <person name="Zhang Y."/>
            <person name="Zhao W."/>
            <person name="Zhao X.D."/>
            <person name="Zheng Y.T."/>
            <person name="Zhou J.M."/>
            <person name="Zhu Y.B."/>
            <person name="Zhang G.J."/>
            <person name="Wang J."/>
            <person name="Yao Y.G."/>
        </authorList>
    </citation>
    <scope>NUCLEOTIDE SEQUENCE [LARGE SCALE GENOMIC DNA]</scope>
</reference>
<dbReference type="Proteomes" id="UP000011518">
    <property type="component" value="Unassembled WGS sequence"/>
</dbReference>